<dbReference type="RefSeq" id="WP_198718661.1">
    <property type="nucleotide sequence ID" value="NZ_JAEILD010000004.1"/>
</dbReference>
<comment type="caution">
    <text evidence="1">The sequence shown here is derived from an EMBL/GenBank/DDBJ whole genome shotgun (WGS) entry which is preliminary data.</text>
</comment>
<proteinExistence type="predicted"/>
<organism evidence="1 2">
    <name type="scientific">Pseudomonas veronii</name>
    <dbReference type="NCBI Taxonomy" id="76761"/>
    <lineage>
        <taxon>Bacteria</taxon>
        <taxon>Pseudomonadati</taxon>
        <taxon>Pseudomonadota</taxon>
        <taxon>Gammaproteobacteria</taxon>
        <taxon>Pseudomonadales</taxon>
        <taxon>Pseudomonadaceae</taxon>
        <taxon>Pseudomonas</taxon>
    </lineage>
</organism>
<name>A0ABS0V805_PSEVE</name>
<sequence length="104" mass="11928">MGTKLTEEEMRKALGLDTYAPPSEPSTPVIYISSPTREASVRPRRPSPALRVVLRVSKEFEGEETRFTYDAKTLSTFDAELQAKRAAEKEKFRYFELISIKRVE</sequence>
<evidence type="ECO:0000313" key="2">
    <source>
        <dbReference type="Proteomes" id="UP000614123"/>
    </source>
</evidence>
<keyword evidence="2" id="KW-1185">Reference proteome</keyword>
<gene>
    <name evidence="1" type="ORF">YA0849_01110</name>
</gene>
<reference evidence="1 2" key="1">
    <citation type="submission" date="2020-12" db="EMBL/GenBank/DDBJ databases">
        <title>Comparative genomic insights into the epidemiology and virulence of plant pathogenic Pseudomonads from Turkey.</title>
        <authorList>
            <person name="Dillon M."/>
            <person name="Ruiz-Bedoya T."/>
            <person name="Bendalovic-Torma C."/>
            <person name="Guttman K.M."/>
            <person name="Kwak H."/>
            <person name="Middleton M.A."/>
            <person name="Wang P.W."/>
            <person name="Horuz S."/>
            <person name="Aysan Y."/>
            <person name="Guttman D.S."/>
        </authorList>
    </citation>
    <scope>NUCLEOTIDE SEQUENCE [LARGE SCALE GENOMIC DNA]</scope>
    <source>
        <strain evidence="1 2">S4_EA_3a</strain>
    </source>
</reference>
<accession>A0ABS0V805</accession>
<dbReference type="Proteomes" id="UP000614123">
    <property type="component" value="Unassembled WGS sequence"/>
</dbReference>
<protein>
    <submittedName>
        <fullName evidence="1">Uncharacterized protein</fullName>
    </submittedName>
</protein>
<evidence type="ECO:0000313" key="1">
    <source>
        <dbReference type="EMBL" id="MBI6647620.1"/>
    </source>
</evidence>
<dbReference type="EMBL" id="JAEILD010000004">
    <property type="protein sequence ID" value="MBI6647620.1"/>
    <property type="molecule type" value="Genomic_DNA"/>
</dbReference>